<evidence type="ECO:0000256" key="2">
    <source>
        <dbReference type="ARBA" id="ARBA00011738"/>
    </source>
</evidence>
<dbReference type="Pfam" id="PF00440">
    <property type="entry name" value="TetR_N"/>
    <property type="match status" value="1"/>
</dbReference>
<evidence type="ECO:0000313" key="9">
    <source>
        <dbReference type="Proteomes" id="UP001320148"/>
    </source>
</evidence>
<dbReference type="PANTHER" id="PTHR30055:SF228">
    <property type="entry name" value="TRANSCRIPTIONAL REGULATOR-RELATED"/>
    <property type="match status" value="1"/>
</dbReference>
<dbReference type="RefSeq" id="WP_236890532.1">
    <property type="nucleotide sequence ID" value="NZ_AP024488.1"/>
</dbReference>
<protein>
    <recommendedName>
        <fullName evidence="3">Biofilm operon icaADBC HTH-type negative transcriptional regulator IcaR</fullName>
    </recommendedName>
    <alternativeName>
        <fullName evidence="5">Intercellular adhesion protein R</fullName>
    </alternativeName>
</protein>
<dbReference type="SUPFAM" id="SSF46689">
    <property type="entry name" value="Homeodomain-like"/>
    <property type="match status" value="1"/>
</dbReference>
<organism evidence="8 9">
    <name type="scientific">Desulfoluna limicola</name>
    <dbReference type="NCBI Taxonomy" id="2810562"/>
    <lineage>
        <taxon>Bacteria</taxon>
        <taxon>Pseudomonadati</taxon>
        <taxon>Thermodesulfobacteriota</taxon>
        <taxon>Desulfobacteria</taxon>
        <taxon>Desulfobacterales</taxon>
        <taxon>Desulfolunaceae</taxon>
        <taxon>Desulfoluna</taxon>
    </lineage>
</organism>
<feature type="DNA-binding region" description="H-T-H motif" evidence="6">
    <location>
        <begin position="33"/>
        <end position="52"/>
    </location>
</feature>
<dbReference type="PROSITE" id="PS50977">
    <property type="entry name" value="HTH_TETR_2"/>
    <property type="match status" value="1"/>
</dbReference>
<dbReference type="PRINTS" id="PR00455">
    <property type="entry name" value="HTHTETR"/>
</dbReference>
<keyword evidence="4 6" id="KW-0238">DNA-binding</keyword>
<dbReference type="Gene3D" id="1.10.357.10">
    <property type="entry name" value="Tetracycline Repressor, domain 2"/>
    <property type="match status" value="1"/>
</dbReference>
<dbReference type="SUPFAM" id="SSF48498">
    <property type="entry name" value="Tetracyclin repressor-like, C-terminal domain"/>
    <property type="match status" value="1"/>
</dbReference>
<evidence type="ECO:0000256" key="3">
    <source>
        <dbReference type="ARBA" id="ARBA00014341"/>
    </source>
</evidence>
<dbReference type="InterPro" id="IPR050109">
    <property type="entry name" value="HTH-type_TetR-like_transc_reg"/>
</dbReference>
<dbReference type="InterPro" id="IPR009057">
    <property type="entry name" value="Homeodomain-like_sf"/>
</dbReference>
<dbReference type="PANTHER" id="PTHR30055">
    <property type="entry name" value="HTH-TYPE TRANSCRIPTIONAL REGULATOR RUTR"/>
    <property type="match status" value="1"/>
</dbReference>
<dbReference type="Proteomes" id="UP001320148">
    <property type="component" value="Chromosome"/>
</dbReference>
<dbReference type="InterPro" id="IPR001647">
    <property type="entry name" value="HTH_TetR"/>
</dbReference>
<feature type="domain" description="HTH tetR-type" evidence="7">
    <location>
        <begin position="10"/>
        <end position="70"/>
    </location>
</feature>
<evidence type="ECO:0000256" key="4">
    <source>
        <dbReference type="ARBA" id="ARBA00023125"/>
    </source>
</evidence>
<gene>
    <name evidence="8" type="ORF">DSLASN_48140</name>
</gene>
<dbReference type="InterPro" id="IPR041646">
    <property type="entry name" value="IcaR_C"/>
</dbReference>
<dbReference type="EMBL" id="AP024488">
    <property type="protein sequence ID" value="BCS99182.1"/>
    <property type="molecule type" value="Genomic_DNA"/>
</dbReference>
<name>A0ABM7PPC5_9BACT</name>
<dbReference type="Pfam" id="PF18665">
    <property type="entry name" value="TetR_C_37"/>
    <property type="match status" value="1"/>
</dbReference>
<proteinExistence type="predicted"/>
<evidence type="ECO:0000259" key="7">
    <source>
        <dbReference type="PROSITE" id="PS50977"/>
    </source>
</evidence>
<dbReference type="InterPro" id="IPR036271">
    <property type="entry name" value="Tet_transcr_reg_TetR-rel_C_sf"/>
</dbReference>
<accession>A0ABM7PPC5</accession>
<evidence type="ECO:0000256" key="6">
    <source>
        <dbReference type="PROSITE-ProRule" id="PRU00335"/>
    </source>
</evidence>
<sequence>MTGRKRQNAEERKPAILKAFYEVIEAEGFENASVAKVAKQAGVHASLIIHYFGSKEKMVMALVDEVLHTYAALFARLPEGGAPPERLERLLALIWSREWHDAASFSVVFSFLALSHRDPSVMDRVRNLYGHYRTYLLQQMALLSEAGVIRVDDPTASAEALISLSEGSHYFSRYHIEAGTFDAHCRHMTEAARKILGAEAT</sequence>
<comment type="subunit">
    <text evidence="2">Homodimer.</text>
</comment>
<keyword evidence="9" id="KW-1185">Reference proteome</keyword>
<evidence type="ECO:0000256" key="5">
    <source>
        <dbReference type="ARBA" id="ARBA00030200"/>
    </source>
</evidence>
<evidence type="ECO:0000313" key="8">
    <source>
        <dbReference type="EMBL" id="BCS99182.1"/>
    </source>
</evidence>
<evidence type="ECO:0000256" key="1">
    <source>
        <dbReference type="ARBA" id="ARBA00002291"/>
    </source>
</evidence>
<comment type="function">
    <text evidence="1">Represses transcription of the icaADBC operon necessary for biofilm production.</text>
</comment>
<reference evidence="8 9" key="1">
    <citation type="submission" date="2021-02" db="EMBL/GenBank/DDBJ databases">
        <title>Complete genome of Desulfoluna sp. strain ASN36.</title>
        <authorList>
            <person name="Takahashi A."/>
            <person name="Kojima H."/>
            <person name="Fukui M."/>
        </authorList>
    </citation>
    <scope>NUCLEOTIDE SEQUENCE [LARGE SCALE GENOMIC DNA]</scope>
    <source>
        <strain evidence="8 9">ASN36</strain>
    </source>
</reference>